<feature type="transmembrane region" description="Helical" evidence="8">
    <location>
        <begin position="7"/>
        <end position="25"/>
    </location>
</feature>
<accession>A0ABZ2YYA0</accession>
<reference evidence="9 10" key="1">
    <citation type="submission" date="2024-03" db="EMBL/GenBank/DDBJ databases">
        <title>Chitinophaga caseinilytica sp. nov., a casein hydrolysing bacterium isolated from forest soil.</title>
        <authorList>
            <person name="Lee D.S."/>
            <person name="Han D.M."/>
            <person name="Baek J.H."/>
            <person name="Choi D.G."/>
            <person name="Jeon J.H."/>
            <person name="Jeon C.O."/>
        </authorList>
    </citation>
    <scope>NUCLEOTIDE SEQUENCE [LARGE SCALE GENOMIC DNA]</scope>
    <source>
        <strain evidence="9 10">KACC 19118</strain>
    </source>
</reference>
<dbReference type="GO" id="GO:0016787">
    <property type="term" value="F:hydrolase activity"/>
    <property type="evidence" value="ECO:0007669"/>
    <property type="project" value="UniProtKB-KW"/>
</dbReference>
<dbReference type="NCBIfam" id="TIGR04178">
    <property type="entry name" value="exo_archaeo"/>
    <property type="match status" value="1"/>
</dbReference>
<evidence type="ECO:0000256" key="7">
    <source>
        <dbReference type="ARBA" id="ARBA00023136"/>
    </source>
</evidence>
<dbReference type="EMBL" id="CP150096">
    <property type="protein sequence ID" value="WZN45001.1"/>
    <property type="molecule type" value="Genomic_DNA"/>
</dbReference>
<dbReference type="Proteomes" id="UP001449657">
    <property type="component" value="Chromosome"/>
</dbReference>
<comment type="subcellular location">
    <subcellularLocation>
        <location evidence="1">Cell membrane</location>
        <topology evidence="1">Multi-pass membrane protein</topology>
    </subcellularLocation>
</comment>
<keyword evidence="10" id="KW-1185">Reference proteome</keyword>
<keyword evidence="4 8" id="KW-0812">Transmembrane</keyword>
<evidence type="ECO:0000256" key="2">
    <source>
        <dbReference type="ARBA" id="ARBA00022475"/>
    </source>
</evidence>
<name>A0ABZ2YYA0_9BACT</name>
<keyword evidence="2" id="KW-1003">Cell membrane</keyword>
<sequence>MDRLQRLIPALIWTALYAGIALFALDDYMEWGSNGFILGAATVPVVLRADAADKCSLRYFYAALACCVLAWMVPAKTLLFATIVLAMCFLADSFFGRINALPMLALMLMAPVFQYLTNIFTFPIRLHLTRLAGGILRLAGREVATEGNVLVLSGTEFSVDPACMGLRMMVTALLCGIAAVGIAQRKLGKRLSWWMLGAWLGFILLLNIGSNLFRIVLLVQFSIPPENYLHDVVGLLCLGMYVLIPVFFLAPRLVARFGKTPLERMPEKTQHPRYVVLQAHLSLAACIFLLAYKISLPKEAIAAQTPAVAGFTVSALQNGVTKMERNGVLVYIKKIKDCYYTDHHPTICWQGSGFAFRKVKEEQIAGMTLFTGTLEKGKERLYTAWWYDNGSLQTVSQFEWRWNALSTRSSFSLVNVTASSRETLAAEILRMRKDGTVRHAMGMP</sequence>
<feature type="transmembrane region" description="Helical" evidence="8">
    <location>
        <begin position="194"/>
        <end position="213"/>
    </location>
</feature>
<keyword evidence="5 9" id="KW-0378">Hydrolase</keyword>
<evidence type="ECO:0000256" key="4">
    <source>
        <dbReference type="ARBA" id="ARBA00022692"/>
    </source>
</evidence>
<keyword evidence="6 8" id="KW-1133">Transmembrane helix</keyword>
<dbReference type="EC" id="3.4.22.-" evidence="9"/>
<evidence type="ECO:0000256" key="1">
    <source>
        <dbReference type="ARBA" id="ARBA00004651"/>
    </source>
</evidence>
<evidence type="ECO:0000256" key="5">
    <source>
        <dbReference type="ARBA" id="ARBA00022801"/>
    </source>
</evidence>
<dbReference type="InterPro" id="IPR026392">
    <property type="entry name" value="Exo/Archaeosortase_dom"/>
</dbReference>
<dbReference type="NCBIfam" id="TIGR04476">
    <property type="entry name" value="exosort_XrtN"/>
    <property type="match status" value="1"/>
</dbReference>
<gene>
    <name evidence="9" type="primary">xrtN</name>
    <name evidence="9" type="ORF">WJU22_19070</name>
</gene>
<feature type="transmembrane region" description="Helical" evidence="8">
    <location>
        <begin position="103"/>
        <end position="124"/>
    </location>
</feature>
<dbReference type="InterPro" id="IPR031006">
    <property type="entry name" value="Exosort_XrtN"/>
</dbReference>
<evidence type="ECO:0000256" key="6">
    <source>
        <dbReference type="ARBA" id="ARBA00022989"/>
    </source>
</evidence>
<dbReference type="InterPro" id="IPR019127">
    <property type="entry name" value="Exosortase"/>
</dbReference>
<evidence type="ECO:0000313" key="9">
    <source>
        <dbReference type="EMBL" id="WZN45001.1"/>
    </source>
</evidence>
<dbReference type="Pfam" id="PF09721">
    <property type="entry name" value="Exosortase_EpsH"/>
    <property type="match status" value="1"/>
</dbReference>
<evidence type="ECO:0000256" key="8">
    <source>
        <dbReference type="SAM" id="Phobius"/>
    </source>
</evidence>
<feature type="transmembrane region" description="Helical" evidence="8">
    <location>
        <begin position="274"/>
        <end position="292"/>
    </location>
</feature>
<feature type="transmembrane region" description="Helical" evidence="8">
    <location>
        <begin position="164"/>
        <end position="182"/>
    </location>
</feature>
<keyword evidence="3" id="KW-0645">Protease</keyword>
<dbReference type="RefSeq" id="WP_341839760.1">
    <property type="nucleotide sequence ID" value="NZ_CP149792.1"/>
</dbReference>
<evidence type="ECO:0000313" key="10">
    <source>
        <dbReference type="Proteomes" id="UP001449657"/>
    </source>
</evidence>
<evidence type="ECO:0000256" key="3">
    <source>
        <dbReference type="ARBA" id="ARBA00022670"/>
    </source>
</evidence>
<organism evidence="9 10">
    <name type="scientific">Chitinophaga caseinilytica</name>
    <dbReference type="NCBI Taxonomy" id="2267521"/>
    <lineage>
        <taxon>Bacteria</taxon>
        <taxon>Pseudomonadati</taxon>
        <taxon>Bacteroidota</taxon>
        <taxon>Chitinophagia</taxon>
        <taxon>Chitinophagales</taxon>
        <taxon>Chitinophagaceae</taxon>
        <taxon>Chitinophaga</taxon>
    </lineage>
</organism>
<keyword evidence="7 8" id="KW-0472">Membrane</keyword>
<feature type="transmembrane region" description="Helical" evidence="8">
    <location>
        <begin position="56"/>
        <end position="73"/>
    </location>
</feature>
<proteinExistence type="predicted"/>
<protein>
    <submittedName>
        <fullName evidence="9">Exosortase N</fullName>
        <ecNumber evidence="9">3.4.22.-</ecNumber>
    </submittedName>
</protein>
<feature type="transmembrane region" description="Helical" evidence="8">
    <location>
        <begin position="233"/>
        <end position="254"/>
    </location>
</feature>